<protein>
    <submittedName>
        <fullName evidence="1">Uncharacterized protein</fullName>
    </submittedName>
</protein>
<organism evidence="1 2">
    <name type="scientific">Cichorium intybus</name>
    <name type="common">Chicory</name>
    <dbReference type="NCBI Taxonomy" id="13427"/>
    <lineage>
        <taxon>Eukaryota</taxon>
        <taxon>Viridiplantae</taxon>
        <taxon>Streptophyta</taxon>
        <taxon>Embryophyta</taxon>
        <taxon>Tracheophyta</taxon>
        <taxon>Spermatophyta</taxon>
        <taxon>Magnoliopsida</taxon>
        <taxon>eudicotyledons</taxon>
        <taxon>Gunneridae</taxon>
        <taxon>Pentapetalae</taxon>
        <taxon>asterids</taxon>
        <taxon>campanulids</taxon>
        <taxon>Asterales</taxon>
        <taxon>Asteraceae</taxon>
        <taxon>Cichorioideae</taxon>
        <taxon>Cichorieae</taxon>
        <taxon>Cichoriinae</taxon>
        <taxon>Cichorium</taxon>
    </lineage>
</organism>
<keyword evidence="2" id="KW-1185">Reference proteome</keyword>
<evidence type="ECO:0000313" key="1">
    <source>
        <dbReference type="EMBL" id="KAI3751193.1"/>
    </source>
</evidence>
<sequence length="125" mass="14108">MQYIAYLLLKNVVNGNDWVEEHTSTLGKLETFILNGCQDIDSIRVCNERVERVEIGNCPLLTSIEVIAPSIESFEYKGTADRQRVSNISLIASKSIKDLYIENADITNEWLETELNTLESKAQGL</sequence>
<reference evidence="2" key="1">
    <citation type="journal article" date="2022" name="Mol. Ecol. Resour.">
        <title>The genomes of chicory, endive, great burdock and yacon provide insights into Asteraceae palaeo-polyploidization history and plant inulin production.</title>
        <authorList>
            <person name="Fan W."/>
            <person name="Wang S."/>
            <person name="Wang H."/>
            <person name="Wang A."/>
            <person name="Jiang F."/>
            <person name="Liu H."/>
            <person name="Zhao H."/>
            <person name="Xu D."/>
            <person name="Zhang Y."/>
        </authorList>
    </citation>
    <scope>NUCLEOTIDE SEQUENCE [LARGE SCALE GENOMIC DNA]</scope>
    <source>
        <strain evidence="2">cv. Punajuju</strain>
    </source>
</reference>
<dbReference type="EMBL" id="CM042012">
    <property type="protein sequence ID" value="KAI3751193.1"/>
    <property type="molecule type" value="Genomic_DNA"/>
</dbReference>
<accession>A0ACB9DWW6</accession>
<comment type="caution">
    <text evidence="1">The sequence shown here is derived from an EMBL/GenBank/DDBJ whole genome shotgun (WGS) entry which is preliminary data.</text>
</comment>
<gene>
    <name evidence="1" type="ORF">L2E82_22240</name>
</gene>
<evidence type="ECO:0000313" key="2">
    <source>
        <dbReference type="Proteomes" id="UP001055811"/>
    </source>
</evidence>
<dbReference type="Proteomes" id="UP001055811">
    <property type="component" value="Linkage Group LG04"/>
</dbReference>
<name>A0ACB9DWW6_CICIN</name>
<proteinExistence type="predicted"/>
<reference evidence="1 2" key="2">
    <citation type="journal article" date="2022" name="Mol. Ecol. Resour.">
        <title>The genomes of chicory, endive, great burdock and yacon provide insights into Asteraceae paleo-polyploidization history and plant inulin production.</title>
        <authorList>
            <person name="Fan W."/>
            <person name="Wang S."/>
            <person name="Wang H."/>
            <person name="Wang A."/>
            <person name="Jiang F."/>
            <person name="Liu H."/>
            <person name="Zhao H."/>
            <person name="Xu D."/>
            <person name="Zhang Y."/>
        </authorList>
    </citation>
    <scope>NUCLEOTIDE SEQUENCE [LARGE SCALE GENOMIC DNA]</scope>
    <source>
        <strain evidence="2">cv. Punajuju</strain>
        <tissue evidence="1">Leaves</tissue>
    </source>
</reference>